<dbReference type="InterPro" id="IPR009262">
    <property type="entry name" value="SLC35_F1/F2/F6"/>
</dbReference>
<dbReference type="GO" id="GO:0022857">
    <property type="term" value="F:transmembrane transporter activity"/>
    <property type="evidence" value="ECO:0007669"/>
    <property type="project" value="InterPro"/>
</dbReference>
<dbReference type="GO" id="GO:0016020">
    <property type="term" value="C:membrane"/>
    <property type="evidence" value="ECO:0007669"/>
    <property type="project" value="UniProtKB-SubCell"/>
</dbReference>
<keyword evidence="4 8" id="KW-0812">Transmembrane</keyword>
<evidence type="ECO:0000256" key="8">
    <source>
        <dbReference type="SAM" id="Phobius"/>
    </source>
</evidence>
<evidence type="ECO:0000256" key="7">
    <source>
        <dbReference type="SAM" id="MobiDB-lite"/>
    </source>
</evidence>
<dbReference type="AlphaFoldDB" id="A0A2J8A9H1"/>
<dbReference type="Proteomes" id="UP000236333">
    <property type="component" value="Unassembled WGS sequence"/>
</dbReference>
<comment type="caution">
    <text evidence="9">The sequence shown here is derived from an EMBL/GenBank/DDBJ whole genome shotgun (WGS) entry which is preliminary data.</text>
</comment>
<comment type="similarity">
    <text evidence="2">Belongs to the SLC35F solute transporter family.</text>
</comment>
<dbReference type="Pfam" id="PF06027">
    <property type="entry name" value="SLC35F"/>
    <property type="match status" value="1"/>
</dbReference>
<feature type="region of interest" description="Disordered" evidence="7">
    <location>
        <begin position="96"/>
        <end position="117"/>
    </location>
</feature>
<accession>A0A2J8A9H1</accession>
<dbReference type="EMBL" id="PGGS01000101">
    <property type="protein sequence ID" value="PNH09174.1"/>
    <property type="molecule type" value="Genomic_DNA"/>
</dbReference>
<evidence type="ECO:0000313" key="9">
    <source>
        <dbReference type="EMBL" id="PNH09174.1"/>
    </source>
</evidence>
<keyword evidence="5 8" id="KW-1133">Transmembrane helix</keyword>
<sequence length="117" mass="12274">MSRARAGKEEGAALLAKGDHAEGNAWRRRVAQLWQSPLVRAVLLAQILSLLLCVMGTTSGLLAGRGVDMPTSQAVLNYALLGLTAGGHHLWTRGNDPLSAAVPNHATRGGGKELLSE</sequence>
<feature type="transmembrane region" description="Helical" evidence="8">
    <location>
        <begin position="43"/>
        <end position="63"/>
    </location>
</feature>
<evidence type="ECO:0000313" key="10">
    <source>
        <dbReference type="Proteomes" id="UP000236333"/>
    </source>
</evidence>
<evidence type="ECO:0000256" key="4">
    <source>
        <dbReference type="ARBA" id="ARBA00022692"/>
    </source>
</evidence>
<dbReference type="PANTHER" id="PTHR14233:SF4">
    <property type="entry name" value="SOLUTE CARRIER FAMILY 35 MEMBER F2"/>
    <property type="match status" value="1"/>
</dbReference>
<evidence type="ECO:0000256" key="2">
    <source>
        <dbReference type="ARBA" id="ARBA00007863"/>
    </source>
</evidence>
<keyword evidence="6 8" id="KW-0472">Membrane</keyword>
<evidence type="ECO:0000256" key="3">
    <source>
        <dbReference type="ARBA" id="ARBA00022448"/>
    </source>
</evidence>
<dbReference type="InterPro" id="IPR052221">
    <property type="entry name" value="SLC35F_Transporter"/>
</dbReference>
<name>A0A2J8A9H1_9CHLO</name>
<evidence type="ECO:0000256" key="1">
    <source>
        <dbReference type="ARBA" id="ARBA00004141"/>
    </source>
</evidence>
<comment type="subcellular location">
    <subcellularLocation>
        <location evidence="1">Membrane</location>
        <topology evidence="1">Multi-pass membrane protein</topology>
    </subcellularLocation>
</comment>
<keyword evidence="10" id="KW-1185">Reference proteome</keyword>
<evidence type="ECO:0000256" key="6">
    <source>
        <dbReference type="ARBA" id="ARBA00023136"/>
    </source>
</evidence>
<proteinExistence type="inferred from homology"/>
<organism evidence="9 10">
    <name type="scientific">Tetrabaena socialis</name>
    <dbReference type="NCBI Taxonomy" id="47790"/>
    <lineage>
        <taxon>Eukaryota</taxon>
        <taxon>Viridiplantae</taxon>
        <taxon>Chlorophyta</taxon>
        <taxon>core chlorophytes</taxon>
        <taxon>Chlorophyceae</taxon>
        <taxon>CS clade</taxon>
        <taxon>Chlamydomonadales</taxon>
        <taxon>Tetrabaenaceae</taxon>
        <taxon>Tetrabaena</taxon>
    </lineage>
</organism>
<gene>
    <name evidence="9" type="ORF">TSOC_004228</name>
</gene>
<dbReference type="OrthoDB" id="429955at2759"/>
<reference evidence="9 10" key="1">
    <citation type="journal article" date="2017" name="Mol. Biol. Evol.">
        <title>The 4-celled Tetrabaena socialis nuclear genome reveals the essential components for genetic control of cell number at the origin of multicellularity in the volvocine lineage.</title>
        <authorList>
            <person name="Featherston J."/>
            <person name="Arakaki Y."/>
            <person name="Hanschen E.R."/>
            <person name="Ferris P.J."/>
            <person name="Michod R.E."/>
            <person name="Olson B.J.S.C."/>
            <person name="Nozaki H."/>
            <person name="Durand P.M."/>
        </authorList>
    </citation>
    <scope>NUCLEOTIDE SEQUENCE [LARGE SCALE GENOMIC DNA]</scope>
    <source>
        <strain evidence="9 10">NIES-571</strain>
    </source>
</reference>
<protein>
    <submittedName>
        <fullName evidence="9">Uncharacterized protein</fullName>
    </submittedName>
</protein>
<dbReference type="PANTHER" id="PTHR14233">
    <property type="entry name" value="DUF914-RELATED"/>
    <property type="match status" value="1"/>
</dbReference>
<evidence type="ECO:0000256" key="5">
    <source>
        <dbReference type="ARBA" id="ARBA00022989"/>
    </source>
</evidence>
<keyword evidence="3" id="KW-0813">Transport</keyword>